<organism evidence="1 2">
    <name type="scientific">Enterococcus canis</name>
    <dbReference type="NCBI Taxonomy" id="214095"/>
    <lineage>
        <taxon>Bacteria</taxon>
        <taxon>Bacillati</taxon>
        <taxon>Bacillota</taxon>
        <taxon>Bacilli</taxon>
        <taxon>Lactobacillales</taxon>
        <taxon>Enterococcaceae</taxon>
        <taxon>Enterococcus</taxon>
    </lineage>
</organism>
<proteinExistence type="predicted"/>
<keyword evidence="2" id="KW-1185">Reference proteome</keyword>
<comment type="caution">
    <text evidence="1">The sequence shown here is derived from an EMBL/GenBank/DDBJ whole genome shotgun (WGS) entry which is preliminary data.</text>
</comment>
<dbReference type="EMBL" id="JXKH01000012">
    <property type="protein sequence ID" value="OJG17278.1"/>
    <property type="molecule type" value="Genomic_DNA"/>
</dbReference>
<name>A0A1L8RBZ2_9ENTE</name>
<protein>
    <submittedName>
        <fullName evidence="1">Uncharacterized protein</fullName>
    </submittedName>
</protein>
<evidence type="ECO:0000313" key="1">
    <source>
        <dbReference type="EMBL" id="OJG17278.1"/>
    </source>
</evidence>
<sequence>MLSVGIAVAKHKHDLAVVDPEGPIFVHHFQIENNREGFTKLQMALANLKKSTGEDIKAPYKIPIIIALISYAFFGRKAPQPTAIIRT</sequence>
<accession>A0A1L8RBZ2</accession>
<evidence type="ECO:0000313" key="2">
    <source>
        <dbReference type="Proteomes" id="UP000181884"/>
    </source>
</evidence>
<dbReference type="RefSeq" id="WP_010746353.1">
    <property type="nucleotide sequence ID" value="NZ_JXKH01000012.1"/>
</dbReference>
<dbReference type="Proteomes" id="UP000181884">
    <property type="component" value="Unassembled WGS sequence"/>
</dbReference>
<dbReference type="AlphaFoldDB" id="A0A1L8RBZ2"/>
<gene>
    <name evidence="1" type="ORF">RU97_GL000641</name>
</gene>
<reference evidence="1 2" key="1">
    <citation type="submission" date="2014-12" db="EMBL/GenBank/DDBJ databases">
        <title>Draft genome sequences of 29 type strains of Enterococci.</title>
        <authorList>
            <person name="Zhong Z."/>
            <person name="Sun Z."/>
            <person name="Liu W."/>
            <person name="Zhang W."/>
            <person name="Zhang H."/>
        </authorList>
    </citation>
    <scope>NUCLEOTIDE SEQUENCE [LARGE SCALE GENOMIC DNA]</scope>
    <source>
        <strain evidence="1 2">DSM 17029</strain>
    </source>
</reference>